<reference evidence="1 2" key="1">
    <citation type="submission" date="2022-05" db="EMBL/GenBank/DDBJ databases">
        <title>Novel Pseudomonas spp. Isolated from a Rainbow Trout Aquaculture Facility.</title>
        <authorList>
            <person name="Testerman T."/>
            <person name="Graf J."/>
        </authorList>
    </citation>
    <scope>NUCLEOTIDE SEQUENCE [LARGE SCALE GENOMIC DNA]</scope>
    <source>
        <strain evidence="1 2">ID681</strain>
    </source>
</reference>
<evidence type="ECO:0000313" key="1">
    <source>
        <dbReference type="EMBL" id="MDD0990178.1"/>
    </source>
</evidence>
<accession>A0ABT5NPU6</accession>
<organism evidence="1 2">
    <name type="scientific">Pseudomonas fontis</name>
    <dbReference type="NCBI Taxonomy" id="2942633"/>
    <lineage>
        <taxon>Bacteria</taxon>
        <taxon>Pseudomonadati</taxon>
        <taxon>Pseudomonadota</taxon>
        <taxon>Gammaproteobacteria</taxon>
        <taxon>Pseudomonadales</taxon>
        <taxon>Pseudomonadaceae</taxon>
        <taxon>Pseudomonas</taxon>
    </lineage>
</organism>
<comment type="caution">
    <text evidence="1">The sequence shown here is derived from an EMBL/GenBank/DDBJ whole genome shotgun (WGS) entry which is preliminary data.</text>
</comment>
<proteinExistence type="predicted"/>
<dbReference type="EMBL" id="JAMDGY010000016">
    <property type="protein sequence ID" value="MDD0990178.1"/>
    <property type="molecule type" value="Genomic_DNA"/>
</dbReference>
<evidence type="ECO:0000313" key="2">
    <source>
        <dbReference type="Proteomes" id="UP001148203"/>
    </source>
</evidence>
<protein>
    <submittedName>
        <fullName evidence="1">Type 1 fimbrial protein</fullName>
    </submittedName>
</protein>
<dbReference type="RefSeq" id="WP_273908657.1">
    <property type="nucleotide sequence ID" value="NZ_JAMDGX010000001.1"/>
</dbReference>
<keyword evidence="2" id="KW-1185">Reference proteome</keyword>
<gene>
    <name evidence="1" type="ORF">M5G11_06455</name>
</gene>
<name>A0ABT5NPU6_9PSED</name>
<sequence length="105" mass="10888">MNSWHGVVVSIGVCLAATVQAQGVIHFQGAIVERSCAGGLQPGSTLKMSCPVPLPSSALNVERVTGAGKPVRLRAVRGEEGQYQLVDSAGARIRTGSYLITLTSP</sequence>
<dbReference type="Proteomes" id="UP001148203">
    <property type="component" value="Unassembled WGS sequence"/>
</dbReference>